<organism evidence="1 2">
    <name type="scientific">Carnegiea gigantea</name>
    <dbReference type="NCBI Taxonomy" id="171969"/>
    <lineage>
        <taxon>Eukaryota</taxon>
        <taxon>Viridiplantae</taxon>
        <taxon>Streptophyta</taxon>
        <taxon>Embryophyta</taxon>
        <taxon>Tracheophyta</taxon>
        <taxon>Spermatophyta</taxon>
        <taxon>Magnoliopsida</taxon>
        <taxon>eudicotyledons</taxon>
        <taxon>Gunneridae</taxon>
        <taxon>Pentapetalae</taxon>
        <taxon>Caryophyllales</taxon>
        <taxon>Cactineae</taxon>
        <taxon>Cactaceae</taxon>
        <taxon>Cactoideae</taxon>
        <taxon>Echinocereeae</taxon>
        <taxon>Carnegiea</taxon>
    </lineage>
</organism>
<dbReference type="AlphaFoldDB" id="A0A9Q1Q7W4"/>
<comment type="caution">
    <text evidence="1">The sequence shown here is derived from an EMBL/GenBank/DDBJ whole genome shotgun (WGS) entry which is preliminary data.</text>
</comment>
<dbReference type="EMBL" id="JAKOGI010000627">
    <property type="protein sequence ID" value="KAJ8432193.1"/>
    <property type="molecule type" value="Genomic_DNA"/>
</dbReference>
<evidence type="ECO:0000313" key="1">
    <source>
        <dbReference type="EMBL" id="KAJ8432193.1"/>
    </source>
</evidence>
<dbReference type="Proteomes" id="UP001153076">
    <property type="component" value="Unassembled WGS sequence"/>
</dbReference>
<proteinExistence type="predicted"/>
<sequence>MPGLKREQGNKRNEEYRGEEATQLTKLDFSHRSVAREPSKLKFIWAPEVPLGTCEWHDNVDPTWCSSVMDNAVHILDNHILNQLLYVPLGTCEWHDNVDPTWCSSVMDNAVHILDNHILNQLLYVLLGTCEWHDNVDPAWCSSLMDIALYILDNHILIQ</sequence>
<name>A0A9Q1Q7W4_9CARY</name>
<reference evidence="1" key="1">
    <citation type="submission" date="2022-04" db="EMBL/GenBank/DDBJ databases">
        <title>Carnegiea gigantea Genome sequencing and assembly v2.</title>
        <authorList>
            <person name="Copetti D."/>
            <person name="Sanderson M.J."/>
            <person name="Burquez A."/>
            <person name="Wojciechowski M.F."/>
        </authorList>
    </citation>
    <scope>NUCLEOTIDE SEQUENCE</scope>
    <source>
        <strain evidence="1">SGP5-SGP5p</strain>
        <tissue evidence="1">Aerial part</tissue>
    </source>
</reference>
<protein>
    <submittedName>
        <fullName evidence="1">Uncharacterized protein</fullName>
    </submittedName>
</protein>
<evidence type="ECO:0000313" key="2">
    <source>
        <dbReference type="Proteomes" id="UP001153076"/>
    </source>
</evidence>
<accession>A0A9Q1Q7W4</accession>
<gene>
    <name evidence="1" type="ORF">Cgig2_013735</name>
</gene>
<keyword evidence="2" id="KW-1185">Reference proteome</keyword>